<evidence type="ECO:0000313" key="2">
    <source>
        <dbReference type="EMBL" id="KAH9306707.1"/>
    </source>
</evidence>
<dbReference type="EMBL" id="JAHRHJ020000008">
    <property type="protein sequence ID" value="KAH9306707.1"/>
    <property type="molecule type" value="Genomic_DNA"/>
</dbReference>
<sequence length="96" mass="11210">MTERKRRKLKLNEEAEESVESMYGTPVQLEYVEEPRDEDMKDEEEGEKEVEKIEHDISQIIKDPNPNLGTQIHKGPRMKRTNVEYVGPSMGYAEDT</sequence>
<accession>A0AA38FLT1</accession>
<organism evidence="2 3">
    <name type="scientific">Taxus chinensis</name>
    <name type="common">Chinese yew</name>
    <name type="synonym">Taxus wallichiana var. chinensis</name>
    <dbReference type="NCBI Taxonomy" id="29808"/>
    <lineage>
        <taxon>Eukaryota</taxon>
        <taxon>Viridiplantae</taxon>
        <taxon>Streptophyta</taxon>
        <taxon>Embryophyta</taxon>
        <taxon>Tracheophyta</taxon>
        <taxon>Spermatophyta</taxon>
        <taxon>Pinopsida</taxon>
        <taxon>Pinidae</taxon>
        <taxon>Conifers II</taxon>
        <taxon>Cupressales</taxon>
        <taxon>Taxaceae</taxon>
        <taxon>Taxus</taxon>
    </lineage>
</organism>
<name>A0AA38FLT1_TAXCH</name>
<evidence type="ECO:0000256" key="1">
    <source>
        <dbReference type="SAM" id="MobiDB-lite"/>
    </source>
</evidence>
<gene>
    <name evidence="2" type="ORF">KI387_011111</name>
</gene>
<feature type="non-terminal residue" evidence="2">
    <location>
        <position position="96"/>
    </location>
</feature>
<evidence type="ECO:0000313" key="3">
    <source>
        <dbReference type="Proteomes" id="UP000824469"/>
    </source>
</evidence>
<proteinExistence type="predicted"/>
<protein>
    <submittedName>
        <fullName evidence="2">Uncharacterized protein</fullName>
    </submittedName>
</protein>
<keyword evidence="3" id="KW-1185">Reference proteome</keyword>
<dbReference type="Proteomes" id="UP000824469">
    <property type="component" value="Unassembled WGS sequence"/>
</dbReference>
<comment type="caution">
    <text evidence="2">The sequence shown here is derived from an EMBL/GenBank/DDBJ whole genome shotgun (WGS) entry which is preliminary data.</text>
</comment>
<reference evidence="2 3" key="1">
    <citation type="journal article" date="2021" name="Nat. Plants">
        <title>The Taxus genome provides insights into paclitaxel biosynthesis.</title>
        <authorList>
            <person name="Xiong X."/>
            <person name="Gou J."/>
            <person name="Liao Q."/>
            <person name="Li Y."/>
            <person name="Zhou Q."/>
            <person name="Bi G."/>
            <person name="Li C."/>
            <person name="Du R."/>
            <person name="Wang X."/>
            <person name="Sun T."/>
            <person name="Guo L."/>
            <person name="Liang H."/>
            <person name="Lu P."/>
            <person name="Wu Y."/>
            <person name="Zhang Z."/>
            <person name="Ro D.K."/>
            <person name="Shang Y."/>
            <person name="Huang S."/>
            <person name="Yan J."/>
        </authorList>
    </citation>
    <scope>NUCLEOTIDE SEQUENCE [LARGE SCALE GENOMIC DNA]</scope>
    <source>
        <strain evidence="2">Ta-2019</strain>
    </source>
</reference>
<feature type="region of interest" description="Disordered" evidence="1">
    <location>
        <begin position="1"/>
        <end position="23"/>
    </location>
</feature>
<dbReference type="AlphaFoldDB" id="A0AA38FLT1"/>